<dbReference type="GeneID" id="108560221"/>
<dbReference type="Gene3D" id="1.10.3430.10">
    <property type="entry name" value="Ammonium transporter AmtB like domains"/>
    <property type="match status" value="1"/>
</dbReference>
<reference evidence="12" key="1">
    <citation type="submission" date="2025-08" db="UniProtKB">
        <authorList>
            <consortium name="RefSeq"/>
        </authorList>
    </citation>
    <scope>IDENTIFICATION</scope>
    <source>
        <tissue evidence="12">Whole Larva</tissue>
    </source>
</reference>
<sequence>MSITDVKLNILFVVVMLFRAGSLLVQIGTFPTENVYNIIFQNVVTFSISVISFALFGYTLAYGRQDFCGFFSFGSWIDSVDVNYERAIYGICAALIGSSVITMQVSGRLHFVAYILIEIFYSGLMLPLVMHWTWHEDGWLRNLNFFDVNVTFVDYAGGVLIHTTSGIVGLLGSLFLGRRLLRLNRLDDCSVGTESSGATLVGYILMALGLLGMSLPKIVHLKHALSVVLINMIVAMAVCTAVAITIQLIFCNKQFNYWAILSCVQASLAGLIITSSGIMYYSTVISILIALIGAALYTLASRCVQVSAIEDYSNVIALHLICGLASTIFPQIFKHETNRKILYGTSWNILAALMISALFFVTFSLVFAVLWCCGFLRNINDEVCHERTKRLLDNKNVSFARRLLGFKDEVFLEPGFANRKIGSMETRSTNSLTGRTRGGFKKFSDYSFKHNGTSQDRSKIFGDRNKDYRNSQSFENQSDDKFINYKEEFFIGADDYKMSNFDSD</sequence>
<protein>
    <submittedName>
        <fullName evidence="12">Ammonium transporter 3-like</fullName>
    </submittedName>
</protein>
<feature type="transmembrane region" description="Helical" evidence="9">
    <location>
        <begin position="197"/>
        <end position="215"/>
    </location>
</feature>
<evidence type="ECO:0000256" key="9">
    <source>
        <dbReference type="SAM" id="Phobius"/>
    </source>
</evidence>
<evidence type="ECO:0000256" key="7">
    <source>
        <dbReference type="ARBA" id="ARBA00023177"/>
    </source>
</evidence>
<feature type="region of interest" description="Disordered" evidence="8">
    <location>
        <begin position="452"/>
        <end position="472"/>
    </location>
</feature>
<dbReference type="InterPro" id="IPR024041">
    <property type="entry name" value="NH4_transpt_AmtB-like_dom"/>
</dbReference>
<feature type="transmembrane region" description="Helical" evidence="9">
    <location>
        <begin position="312"/>
        <end position="329"/>
    </location>
</feature>
<keyword evidence="7" id="KW-0924">Ammonia transport</keyword>
<comment type="similarity">
    <text evidence="2">Belongs to the ammonia transporter channel (TC 1.A.11.2) family.</text>
</comment>
<feature type="transmembrane region" description="Helical" evidence="9">
    <location>
        <begin position="257"/>
        <end position="274"/>
    </location>
</feature>
<dbReference type="PANTHER" id="PTHR11730">
    <property type="entry name" value="AMMONIUM TRANSPORTER"/>
    <property type="match status" value="1"/>
</dbReference>
<dbReference type="Proteomes" id="UP000695000">
    <property type="component" value="Unplaced"/>
</dbReference>
<evidence type="ECO:0000256" key="4">
    <source>
        <dbReference type="ARBA" id="ARBA00022692"/>
    </source>
</evidence>
<evidence type="ECO:0000313" key="12">
    <source>
        <dbReference type="RefSeq" id="XP_017773166.1"/>
    </source>
</evidence>
<feature type="transmembrane region" description="Helical" evidence="9">
    <location>
        <begin position="280"/>
        <end position="300"/>
    </location>
</feature>
<dbReference type="PROSITE" id="PS01219">
    <property type="entry name" value="AMMONIUM_TRANSP"/>
    <property type="match status" value="1"/>
</dbReference>
<evidence type="ECO:0000256" key="2">
    <source>
        <dbReference type="ARBA" id="ARBA00005887"/>
    </source>
</evidence>
<organism evidence="11 12">
    <name type="scientific">Nicrophorus vespilloides</name>
    <name type="common">Boreal carrion beetle</name>
    <dbReference type="NCBI Taxonomy" id="110193"/>
    <lineage>
        <taxon>Eukaryota</taxon>
        <taxon>Metazoa</taxon>
        <taxon>Ecdysozoa</taxon>
        <taxon>Arthropoda</taxon>
        <taxon>Hexapoda</taxon>
        <taxon>Insecta</taxon>
        <taxon>Pterygota</taxon>
        <taxon>Neoptera</taxon>
        <taxon>Endopterygota</taxon>
        <taxon>Coleoptera</taxon>
        <taxon>Polyphaga</taxon>
        <taxon>Staphyliniformia</taxon>
        <taxon>Silphidae</taxon>
        <taxon>Nicrophorinae</taxon>
        <taxon>Nicrophorus</taxon>
    </lineage>
</organism>
<feature type="transmembrane region" description="Helical" evidence="9">
    <location>
        <begin position="112"/>
        <end position="135"/>
    </location>
</feature>
<evidence type="ECO:0000259" key="10">
    <source>
        <dbReference type="Pfam" id="PF00909"/>
    </source>
</evidence>
<gene>
    <name evidence="12" type="primary">LOC108560221</name>
</gene>
<proteinExistence type="inferred from homology"/>
<evidence type="ECO:0000256" key="5">
    <source>
        <dbReference type="ARBA" id="ARBA00022989"/>
    </source>
</evidence>
<dbReference type="SUPFAM" id="SSF111352">
    <property type="entry name" value="Ammonium transporter"/>
    <property type="match status" value="1"/>
</dbReference>
<dbReference type="InterPro" id="IPR029020">
    <property type="entry name" value="Ammonium/urea_transptr"/>
</dbReference>
<keyword evidence="4 9" id="KW-0812">Transmembrane</keyword>
<feature type="transmembrane region" description="Helical" evidence="9">
    <location>
        <begin position="39"/>
        <end position="61"/>
    </location>
</feature>
<comment type="subcellular location">
    <subcellularLocation>
        <location evidence="1">Membrane</location>
        <topology evidence="1">Multi-pass membrane protein</topology>
    </subcellularLocation>
</comment>
<dbReference type="RefSeq" id="XP_017773166.1">
    <property type="nucleotide sequence ID" value="XM_017917677.1"/>
</dbReference>
<dbReference type="InterPro" id="IPR018047">
    <property type="entry name" value="Ammonium_transpt_CS"/>
</dbReference>
<feature type="compositionally biased region" description="Basic and acidic residues" evidence="8">
    <location>
        <begin position="456"/>
        <end position="469"/>
    </location>
</feature>
<dbReference type="Pfam" id="PF00909">
    <property type="entry name" value="Ammonium_transp"/>
    <property type="match status" value="1"/>
</dbReference>
<keyword evidence="6 9" id="KW-0472">Membrane</keyword>
<feature type="transmembrane region" description="Helical" evidence="9">
    <location>
        <begin position="6"/>
        <end position="27"/>
    </location>
</feature>
<feature type="transmembrane region" description="Helical" evidence="9">
    <location>
        <begin position="155"/>
        <end position="176"/>
    </location>
</feature>
<evidence type="ECO:0000256" key="6">
    <source>
        <dbReference type="ARBA" id="ARBA00023136"/>
    </source>
</evidence>
<name>A0ABM1MF16_NICVS</name>
<feature type="transmembrane region" description="Helical" evidence="9">
    <location>
        <begin position="227"/>
        <end position="250"/>
    </location>
</feature>
<dbReference type="PANTHER" id="PTHR11730:SF6">
    <property type="entry name" value="AMMONIUM TRANSPORTER"/>
    <property type="match status" value="1"/>
</dbReference>
<keyword evidence="11" id="KW-1185">Reference proteome</keyword>
<evidence type="ECO:0000256" key="1">
    <source>
        <dbReference type="ARBA" id="ARBA00004141"/>
    </source>
</evidence>
<evidence type="ECO:0000256" key="8">
    <source>
        <dbReference type="SAM" id="MobiDB-lite"/>
    </source>
</evidence>
<keyword evidence="5 9" id="KW-1133">Transmembrane helix</keyword>
<evidence type="ECO:0000256" key="3">
    <source>
        <dbReference type="ARBA" id="ARBA00022448"/>
    </source>
</evidence>
<accession>A0ABM1MF16</accession>
<feature type="domain" description="Ammonium transporter AmtB-like" evidence="10">
    <location>
        <begin position="10"/>
        <end position="377"/>
    </location>
</feature>
<feature type="transmembrane region" description="Helical" evidence="9">
    <location>
        <begin position="349"/>
        <end position="372"/>
    </location>
</feature>
<keyword evidence="3" id="KW-0813">Transport</keyword>
<evidence type="ECO:0000313" key="11">
    <source>
        <dbReference type="Proteomes" id="UP000695000"/>
    </source>
</evidence>